<gene>
    <name evidence="5" type="ORF">D0Z08_06080</name>
</gene>
<dbReference type="EMBL" id="QXGH01000011">
    <property type="protein sequence ID" value="RHW27858.1"/>
    <property type="molecule type" value="Genomic_DNA"/>
</dbReference>
<keyword evidence="2" id="KW-0328">Glycosyltransferase</keyword>
<evidence type="ECO:0000259" key="4">
    <source>
        <dbReference type="Pfam" id="PF00535"/>
    </source>
</evidence>
<accession>A0A417Y598</accession>
<dbReference type="InterPro" id="IPR001173">
    <property type="entry name" value="Glyco_trans_2-like"/>
</dbReference>
<evidence type="ECO:0000256" key="1">
    <source>
        <dbReference type="ARBA" id="ARBA00006739"/>
    </source>
</evidence>
<name>A0A417Y598_9ACTN</name>
<evidence type="ECO:0000313" key="6">
    <source>
        <dbReference type="Proteomes" id="UP000283644"/>
    </source>
</evidence>
<organism evidence="5 6">
    <name type="scientific">Nocardioides immobilis</name>
    <dbReference type="NCBI Taxonomy" id="2049295"/>
    <lineage>
        <taxon>Bacteria</taxon>
        <taxon>Bacillati</taxon>
        <taxon>Actinomycetota</taxon>
        <taxon>Actinomycetes</taxon>
        <taxon>Propionibacteriales</taxon>
        <taxon>Nocardioidaceae</taxon>
        <taxon>Nocardioides</taxon>
    </lineage>
</organism>
<dbReference type="CDD" id="cd00761">
    <property type="entry name" value="Glyco_tranf_GTA_type"/>
    <property type="match status" value="1"/>
</dbReference>
<dbReference type="SUPFAM" id="SSF53448">
    <property type="entry name" value="Nucleotide-diphospho-sugar transferases"/>
    <property type="match status" value="1"/>
</dbReference>
<dbReference type="PANTHER" id="PTHR43685:SF5">
    <property type="entry name" value="GLYCOSYLTRANSFERASE EPSE-RELATED"/>
    <property type="match status" value="1"/>
</dbReference>
<dbReference type="InterPro" id="IPR050834">
    <property type="entry name" value="Glycosyltransf_2"/>
</dbReference>
<evidence type="ECO:0000256" key="2">
    <source>
        <dbReference type="ARBA" id="ARBA00022676"/>
    </source>
</evidence>
<reference evidence="5 6" key="1">
    <citation type="submission" date="2018-09" db="EMBL/GenBank/DDBJ databases">
        <title>Genome sequencing of Nocardioides immobilis CCTCC AB 2017083 for comparison to Nocardioides silvaticus.</title>
        <authorList>
            <person name="Li C."/>
            <person name="Wang G."/>
        </authorList>
    </citation>
    <scope>NUCLEOTIDE SEQUENCE [LARGE SCALE GENOMIC DNA]</scope>
    <source>
        <strain evidence="5 6">CCTCC AB 2017083</strain>
    </source>
</reference>
<keyword evidence="6" id="KW-1185">Reference proteome</keyword>
<dbReference type="Gene3D" id="3.90.550.10">
    <property type="entry name" value="Spore Coat Polysaccharide Biosynthesis Protein SpsA, Chain A"/>
    <property type="match status" value="1"/>
</dbReference>
<evidence type="ECO:0000313" key="5">
    <source>
        <dbReference type="EMBL" id="RHW27858.1"/>
    </source>
</evidence>
<dbReference type="Pfam" id="PF00535">
    <property type="entry name" value="Glycos_transf_2"/>
    <property type="match status" value="1"/>
</dbReference>
<feature type="domain" description="Glycosyltransferase 2-like" evidence="4">
    <location>
        <begin position="410"/>
        <end position="524"/>
    </location>
</feature>
<protein>
    <submittedName>
        <fullName evidence="5">Glycosyltransferase</fullName>
    </submittedName>
</protein>
<dbReference type="AlphaFoldDB" id="A0A417Y598"/>
<proteinExistence type="inferred from homology"/>
<dbReference type="PANTHER" id="PTHR43685">
    <property type="entry name" value="GLYCOSYLTRANSFERASE"/>
    <property type="match status" value="1"/>
</dbReference>
<comment type="caution">
    <text evidence="5">The sequence shown here is derived from an EMBL/GenBank/DDBJ whole genome shotgun (WGS) entry which is preliminary data.</text>
</comment>
<dbReference type="Proteomes" id="UP000283644">
    <property type="component" value="Unassembled WGS sequence"/>
</dbReference>
<evidence type="ECO:0000256" key="3">
    <source>
        <dbReference type="ARBA" id="ARBA00022679"/>
    </source>
</evidence>
<keyword evidence="3 5" id="KW-0808">Transferase</keyword>
<sequence>MLHDASTAGVATALAGEGVIAAEVATEVPAPTRRWSTVLLTVADVASLRRAVPLLPGLGRTRTVACWLAEAEGPLLAAVRAEWPPLASTSARALPTGSALTSFRFSRPVAAKAVLDELARAGGTRRRGNPSGLVMATAAATPRAFAPADTALLVSVDATEVADPTLAVPPDVVVTDRPLEALPLQPVIGRRPLVVAEVDLGPPPLDEGVLNPAGFLRDTVGGPVDLGHDGTGLTLRGADLAIDLDAARGTTAAVVRALRARRGVRVRWSPVVAPETARVVAGLAIAGVPLVGDAVPPAAADLLGPALTQLLSLDVDLDLPLPREEHSVRLRRAALATHSTLAWLHRISRSAGSAAGLLPQVSVVLATKRPQQLDFALRQVARQRGVDAELVLVCHGFTVDEGLVRSRLPGKSVVVVEVPESLPFGDVLNAGVRAAGHDLLVKMDDDDWYGPDFLSDLLWARHYSGADLVGMTPDFVYLEELDTTLRRHDDSERPAKFVAGGTMLLERSFLTAVGGFRPVTRFVDAQLLAATHAVGGTVYRTHGLGYTYRRSRQGHTWDPGLDYFLDPSRVTDRWPGFSPSRLLTYDPADAPKGGPP</sequence>
<dbReference type="InterPro" id="IPR029044">
    <property type="entry name" value="Nucleotide-diphossugar_trans"/>
</dbReference>
<dbReference type="GO" id="GO:0016757">
    <property type="term" value="F:glycosyltransferase activity"/>
    <property type="evidence" value="ECO:0007669"/>
    <property type="project" value="UniProtKB-KW"/>
</dbReference>
<comment type="similarity">
    <text evidence="1">Belongs to the glycosyltransferase 2 family.</text>
</comment>